<dbReference type="Gene3D" id="3.40.50.300">
    <property type="entry name" value="P-loop containing nucleotide triphosphate hydrolases"/>
    <property type="match status" value="1"/>
</dbReference>
<reference evidence="4 5" key="1">
    <citation type="submission" date="2024-09" db="EMBL/GenBank/DDBJ databases">
        <title>Itraconazole resistance in Madurella fahalii resulting from another homologue of gene encoding cytochrome P450 14-alpha sterol demethylase (CYP51).</title>
        <authorList>
            <person name="Yoshioka I."/>
            <person name="Fahal A.H."/>
            <person name="Kaneko S."/>
            <person name="Yaguchi T."/>
        </authorList>
    </citation>
    <scope>NUCLEOTIDE SEQUENCE [LARGE SCALE GENOMIC DNA]</scope>
    <source>
        <strain evidence="4 5">IFM 68171</strain>
    </source>
</reference>
<organism evidence="4 5">
    <name type="scientific">Madurella fahalii</name>
    <dbReference type="NCBI Taxonomy" id="1157608"/>
    <lineage>
        <taxon>Eukaryota</taxon>
        <taxon>Fungi</taxon>
        <taxon>Dikarya</taxon>
        <taxon>Ascomycota</taxon>
        <taxon>Pezizomycotina</taxon>
        <taxon>Sordariomycetes</taxon>
        <taxon>Sordariomycetidae</taxon>
        <taxon>Sordariales</taxon>
        <taxon>Sordariales incertae sedis</taxon>
        <taxon>Madurella</taxon>
    </lineage>
</organism>
<accession>A0ABQ0GQM8</accession>
<dbReference type="InterPro" id="IPR027417">
    <property type="entry name" value="P-loop_NTPase"/>
</dbReference>
<gene>
    <name evidence="4" type="ORF">MFIFM68171_10245</name>
</gene>
<comment type="caution">
    <text evidence="4">The sequence shown here is derived from an EMBL/GenBank/DDBJ whole genome shotgun (WGS) entry which is preliminary data.</text>
</comment>
<dbReference type="GeneID" id="98180987"/>
<dbReference type="InterPro" id="IPR056884">
    <property type="entry name" value="NPHP3-like_N"/>
</dbReference>
<dbReference type="Pfam" id="PF24883">
    <property type="entry name" value="NPHP3_N"/>
    <property type="match status" value="1"/>
</dbReference>
<dbReference type="RefSeq" id="XP_070921765.1">
    <property type="nucleotide sequence ID" value="XM_071065664.1"/>
</dbReference>
<dbReference type="SUPFAM" id="SSF52540">
    <property type="entry name" value="P-loop containing nucleoside triphosphate hydrolases"/>
    <property type="match status" value="1"/>
</dbReference>
<evidence type="ECO:0000313" key="4">
    <source>
        <dbReference type="EMBL" id="GAB1320035.1"/>
    </source>
</evidence>
<evidence type="ECO:0000256" key="2">
    <source>
        <dbReference type="SAM" id="MobiDB-lite"/>
    </source>
</evidence>
<dbReference type="Proteomes" id="UP001628179">
    <property type="component" value="Unassembled WGS sequence"/>
</dbReference>
<feature type="domain" description="Nephrocystin 3-like N-terminal" evidence="3">
    <location>
        <begin position="238"/>
        <end position="337"/>
    </location>
</feature>
<dbReference type="PANTHER" id="PTHR10039:SF14">
    <property type="entry name" value="NACHT DOMAIN-CONTAINING PROTEIN"/>
    <property type="match status" value="1"/>
</dbReference>
<proteinExistence type="predicted"/>
<keyword evidence="5" id="KW-1185">Reference proteome</keyword>
<name>A0ABQ0GQM8_9PEZI</name>
<protein>
    <recommendedName>
        <fullName evidence="3">Nephrocystin 3-like N-terminal domain-containing protein</fullName>
    </recommendedName>
</protein>
<dbReference type="EMBL" id="BAAFSV010000006">
    <property type="protein sequence ID" value="GAB1320035.1"/>
    <property type="molecule type" value="Genomic_DNA"/>
</dbReference>
<dbReference type="PANTHER" id="PTHR10039">
    <property type="entry name" value="AMELOGENIN"/>
    <property type="match status" value="1"/>
</dbReference>
<keyword evidence="1" id="KW-0677">Repeat</keyword>
<evidence type="ECO:0000256" key="1">
    <source>
        <dbReference type="ARBA" id="ARBA00022737"/>
    </source>
</evidence>
<evidence type="ECO:0000313" key="5">
    <source>
        <dbReference type="Proteomes" id="UP001628179"/>
    </source>
</evidence>
<evidence type="ECO:0000259" key="3">
    <source>
        <dbReference type="Pfam" id="PF24883"/>
    </source>
</evidence>
<sequence>MPRRLTQAPPQASHSSQKNEAFLIEQLPDRERKLFDECTNGPQVLAGISKLRLIEQNDGNSKGVRRFIEALHPLCSALDVLCQVDPIHFATVWGGIRVVLQLASNYERFSRSSLRGILEDVFRDLLEYLIGVTKIFFRSNGLTKSKIRVLARAVWKPFRFDETLNQMKVHRRRAADELLLLQIQGSGDAQPAGQQRDPERRQPQPDADYDLFHRIRGWLAPSSFRARFDAARQARLPGTSTWIFQESAFEAWMQGMAGDEPCHLWVSGKPGSGKTILASALLDWLRAERSDVLTFYFFFDSLTYRSNTAIEAYRAVLSQMLQRYAKQQSVLDAFSSAMYFASDGQPTASPC</sequence>
<feature type="region of interest" description="Disordered" evidence="2">
    <location>
        <begin position="186"/>
        <end position="205"/>
    </location>
</feature>